<feature type="compositionally biased region" description="Pro residues" evidence="1">
    <location>
        <begin position="79"/>
        <end position="90"/>
    </location>
</feature>
<sequence length="111" mass="12379">MTKTSPWTLPQYQHLMTRVDPNPRDPGNGSVFTMKSPDAPRPSKPVQPRDDGQSRHVVVGPHPRDDGSNRCFSSGSDPNPRPPKPVQPRDPGPKRLQYRDPKDPTPRDPGN</sequence>
<evidence type="ECO:0000256" key="1">
    <source>
        <dbReference type="SAM" id="MobiDB-lite"/>
    </source>
</evidence>
<gene>
    <name evidence="2" type="ORF">LTR82_013826</name>
    <name evidence="3" type="ORF">LTR91_024579</name>
</gene>
<evidence type="ECO:0000313" key="4">
    <source>
        <dbReference type="Proteomes" id="UP001175353"/>
    </source>
</evidence>
<dbReference type="Proteomes" id="UP001168146">
    <property type="component" value="Unassembled WGS sequence"/>
</dbReference>
<accession>A0AAN6H421</accession>
<evidence type="ECO:0000313" key="2">
    <source>
        <dbReference type="EMBL" id="KAK0312532.1"/>
    </source>
</evidence>
<feature type="region of interest" description="Disordered" evidence="1">
    <location>
        <begin position="1"/>
        <end position="111"/>
    </location>
</feature>
<proteinExistence type="predicted"/>
<name>A0AAN6H421_9PEZI</name>
<dbReference type="AlphaFoldDB" id="A0AAN6H421"/>
<comment type="caution">
    <text evidence="3">The sequence shown here is derived from an EMBL/GenBank/DDBJ whole genome shotgun (WGS) entry which is preliminary data.</text>
</comment>
<dbReference type="Proteomes" id="UP001175353">
    <property type="component" value="Unassembled WGS sequence"/>
</dbReference>
<reference evidence="2" key="1">
    <citation type="submission" date="2021-12" db="EMBL/GenBank/DDBJ databases">
        <title>Black yeast isolated from Biological Soil Crust.</title>
        <authorList>
            <person name="Kurbessoian T."/>
        </authorList>
    </citation>
    <scope>NUCLEOTIDE SEQUENCE</scope>
    <source>
        <strain evidence="2">CCFEE 5208</strain>
    </source>
</reference>
<feature type="compositionally biased region" description="Basic and acidic residues" evidence="1">
    <location>
        <begin position="91"/>
        <end position="111"/>
    </location>
</feature>
<organism evidence="3 4">
    <name type="scientific">Friedmanniomyces endolithicus</name>
    <dbReference type="NCBI Taxonomy" id="329885"/>
    <lineage>
        <taxon>Eukaryota</taxon>
        <taxon>Fungi</taxon>
        <taxon>Dikarya</taxon>
        <taxon>Ascomycota</taxon>
        <taxon>Pezizomycotina</taxon>
        <taxon>Dothideomycetes</taxon>
        <taxon>Dothideomycetidae</taxon>
        <taxon>Mycosphaerellales</taxon>
        <taxon>Teratosphaeriaceae</taxon>
        <taxon>Friedmanniomyces</taxon>
    </lineage>
</organism>
<keyword evidence="4" id="KW-1185">Reference proteome</keyword>
<reference evidence="3" key="2">
    <citation type="submission" date="2023-06" db="EMBL/GenBank/DDBJ databases">
        <title>Black Yeasts Isolated from many extreme environments.</title>
        <authorList>
            <person name="Coleine C."/>
            <person name="Stajich J.E."/>
            <person name="Selbmann L."/>
        </authorList>
    </citation>
    <scope>NUCLEOTIDE SEQUENCE</scope>
    <source>
        <strain evidence="3">CCFEE 5200</strain>
    </source>
</reference>
<dbReference type="EMBL" id="JASUXU010000063">
    <property type="protein sequence ID" value="KAK0312532.1"/>
    <property type="molecule type" value="Genomic_DNA"/>
</dbReference>
<dbReference type="EMBL" id="JAUJLE010000636">
    <property type="protein sequence ID" value="KAK0952131.1"/>
    <property type="molecule type" value="Genomic_DNA"/>
</dbReference>
<evidence type="ECO:0000313" key="3">
    <source>
        <dbReference type="EMBL" id="KAK0952131.1"/>
    </source>
</evidence>
<protein>
    <submittedName>
        <fullName evidence="3">Uncharacterized protein</fullName>
    </submittedName>
</protein>
<feature type="compositionally biased region" description="Polar residues" evidence="1">
    <location>
        <begin position="1"/>
        <end position="11"/>
    </location>
</feature>